<dbReference type="EMBL" id="JBHSQV010000013">
    <property type="protein sequence ID" value="MFC5985321.1"/>
    <property type="molecule type" value="Genomic_DNA"/>
</dbReference>
<name>A0ABW1IJU1_9BACL</name>
<sequence length="538" mass="65616">MPQPSISKENMDYLIQGMNHYVDSVILQRGWMYYRNRQVTQVTCEDETIRAVVKGNTGYEVKIDLLHFERSGCSCPYDGYCKHIAAVFFTLYDQYQPRPELFLQEHLQYRMKLKRAQKMKKAKAKSKAIQKVYEQQYTLQEHGTTEEWHKYFESKFKNYFAVSRFYYDAFYHSVTEHLLPPPIQWDKVRRHGYEIHVYLFILHQTERQHSQHSGGYVSNYEQQGLSYLLDQCLERIKQVTANMKADVVKQSLDLADYEVLMKQTMEYVSERLFASKGTPVNWYMIYQMLWLEMWNVPEWRRAEQEALEERLTKLTDQNMRERVIRALVHFDLMTGHDDQAMHRLESLDRADLASMRMYLERFEEQQEWDRLRRWLQWYEPKLNRQNHEQLQAYCRFWDRLLKQGNNDQEWLRVMKNLLPYSFPYYTPFLLKHGRYEELVDIHLWLGNDPLEIDSYHLKMMEKESPQSLLPLYHQGIERNIHHKKRESYQNAVRMLKTLKHCYAVLHQTPRWEFYFDHIRHKYARLRAFQEELKRGKLI</sequence>
<evidence type="ECO:0000256" key="1">
    <source>
        <dbReference type="PROSITE-ProRule" id="PRU00325"/>
    </source>
</evidence>
<keyword evidence="1" id="KW-0863">Zinc-finger</keyword>
<proteinExistence type="predicted"/>
<dbReference type="Pfam" id="PF04434">
    <property type="entry name" value="SWIM"/>
    <property type="match status" value="1"/>
</dbReference>
<gene>
    <name evidence="3" type="ORF">ACFPXP_02445</name>
</gene>
<dbReference type="PROSITE" id="PS50966">
    <property type="entry name" value="ZF_SWIM"/>
    <property type="match status" value="1"/>
</dbReference>
<evidence type="ECO:0000259" key="2">
    <source>
        <dbReference type="PROSITE" id="PS50966"/>
    </source>
</evidence>
<evidence type="ECO:0000313" key="4">
    <source>
        <dbReference type="Proteomes" id="UP001596250"/>
    </source>
</evidence>
<evidence type="ECO:0000313" key="3">
    <source>
        <dbReference type="EMBL" id="MFC5985321.1"/>
    </source>
</evidence>
<dbReference type="Proteomes" id="UP001596250">
    <property type="component" value="Unassembled WGS sequence"/>
</dbReference>
<feature type="domain" description="SWIM-type" evidence="2">
    <location>
        <begin position="59"/>
        <end position="92"/>
    </location>
</feature>
<keyword evidence="4" id="KW-1185">Reference proteome</keyword>
<keyword evidence="1" id="KW-0479">Metal-binding</keyword>
<comment type="caution">
    <text evidence="3">The sequence shown here is derived from an EMBL/GenBank/DDBJ whole genome shotgun (WGS) entry which is preliminary data.</text>
</comment>
<dbReference type="InterPro" id="IPR007527">
    <property type="entry name" value="Znf_SWIM"/>
</dbReference>
<protein>
    <submittedName>
        <fullName evidence="3">SWIM zinc finger domain-containing protein</fullName>
    </submittedName>
</protein>
<reference evidence="4" key="1">
    <citation type="journal article" date="2019" name="Int. J. Syst. Evol. Microbiol.">
        <title>The Global Catalogue of Microorganisms (GCM) 10K type strain sequencing project: providing services to taxonomists for standard genome sequencing and annotation.</title>
        <authorList>
            <consortium name="The Broad Institute Genomics Platform"/>
            <consortium name="The Broad Institute Genome Sequencing Center for Infectious Disease"/>
            <person name="Wu L."/>
            <person name="Ma J."/>
        </authorList>
    </citation>
    <scope>NUCLEOTIDE SEQUENCE [LARGE SCALE GENOMIC DNA]</scope>
    <source>
        <strain evidence="4">CCM 8749</strain>
    </source>
</reference>
<accession>A0ABW1IJU1</accession>
<keyword evidence="1" id="KW-0862">Zinc</keyword>
<organism evidence="3 4">
    <name type="scientific">Marinicrinis lubricantis</name>
    <dbReference type="NCBI Taxonomy" id="2086470"/>
    <lineage>
        <taxon>Bacteria</taxon>
        <taxon>Bacillati</taxon>
        <taxon>Bacillota</taxon>
        <taxon>Bacilli</taxon>
        <taxon>Bacillales</taxon>
        <taxon>Paenibacillaceae</taxon>
    </lineage>
</organism>
<dbReference type="RefSeq" id="WP_379892045.1">
    <property type="nucleotide sequence ID" value="NZ_CBCSCT010000022.1"/>
</dbReference>